<gene>
    <name evidence="2" type="ORF">PIGHUM_00358</name>
</gene>
<dbReference type="PANTHER" id="PTHR33840">
    <property type="match status" value="1"/>
</dbReference>
<organism evidence="2 3">
    <name type="scientific">Pigmentiphaga humi</name>
    <dbReference type="NCBI Taxonomy" id="2478468"/>
    <lineage>
        <taxon>Bacteria</taxon>
        <taxon>Pseudomonadati</taxon>
        <taxon>Pseudomonadota</taxon>
        <taxon>Betaproteobacteria</taxon>
        <taxon>Burkholderiales</taxon>
        <taxon>Alcaligenaceae</taxon>
        <taxon>Pigmentiphaga</taxon>
    </lineage>
</organism>
<feature type="domain" description="T6SS Phospholipase effector Tle1-like catalytic" evidence="1">
    <location>
        <begin position="97"/>
        <end position="376"/>
    </location>
</feature>
<protein>
    <recommendedName>
        <fullName evidence="1">T6SS Phospholipase effector Tle1-like catalytic domain-containing protein</fullName>
    </recommendedName>
</protein>
<dbReference type="EMBL" id="UWPJ01000005">
    <property type="protein sequence ID" value="VCU68307.1"/>
    <property type="molecule type" value="Genomic_DNA"/>
</dbReference>
<dbReference type="PANTHER" id="PTHR33840:SF1">
    <property type="entry name" value="TLE1 PHOSPHOLIPASE DOMAIN-CONTAINING PROTEIN"/>
    <property type="match status" value="1"/>
</dbReference>
<dbReference type="OrthoDB" id="5445630at2"/>
<dbReference type="Pfam" id="PF09994">
    <property type="entry name" value="T6SS_Tle1-like_cat"/>
    <property type="match status" value="1"/>
</dbReference>
<evidence type="ECO:0000259" key="1">
    <source>
        <dbReference type="Pfam" id="PF09994"/>
    </source>
</evidence>
<accession>A0A3P4AW98</accession>
<reference evidence="2 3" key="1">
    <citation type="submission" date="2018-10" db="EMBL/GenBank/DDBJ databases">
        <authorList>
            <person name="Criscuolo A."/>
        </authorList>
    </citation>
    <scope>NUCLEOTIDE SEQUENCE [LARGE SCALE GENOMIC DNA]</scope>
    <source>
        <strain evidence="2">DnA1</strain>
    </source>
</reference>
<evidence type="ECO:0000313" key="2">
    <source>
        <dbReference type="EMBL" id="VCU68307.1"/>
    </source>
</evidence>
<dbReference type="SUPFAM" id="SSF53474">
    <property type="entry name" value="alpha/beta-Hydrolases"/>
    <property type="match status" value="1"/>
</dbReference>
<evidence type="ECO:0000313" key="3">
    <source>
        <dbReference type="Proteomes" id="UP000277294"/>
    </source>
</evidence>
<dbReference type="PROSITE" id="PS51257">
    <property type="entry name" value="PROKAR_LIPOPROTEIN"/>
    <property type="match status" value="1"/>
</dbReference>
<dbReference type="Gene3D" id="3.40.50.1820">
    <property type="entry name" value="alpha/beta hydrolase"/>
    <property type="match status" value="1"/>
</dbReference>
<dbReference type="Proteomes" id="UP000277294">
    <property type="component" value="Unassembled WGS sequence"/>
</dbReference>
<proteinExistence type="predicted"/>
<name>A0A3P4AW98_9BURK</name>
<dbReference type="AlphaFoldDB" id="A0A3P4AW98"/>
<dbReference type="InterPro" id="IPR029058">
    <property type="entry name" value="AB_hydrolase_fold"/>
</dbReference>
<keyword evidence="3" id="KW-1185">Reference proteome</keyword>
<dbReference type="InterPro" id="IPR018712">
    <property type="entry name" value="Tle1-like_cat"/>
</dbReference>
<sequence length="469" mass="52763">MRILLVLITVVLAGCASHLQTLDWYQPAGSEFIGPVAETDSGKTGYSLLDRQLLSTTSDACKLAGSSIDPSDMDDSAKNVQARWIRLNCRFWQSRPRALAVFLDGTGNTKKDQTNVWRLYTLAYARALQGDPVVPYYDRGVGTNFQRFTGSVFGNGLEENVRQAYRFLIAAYRPGDKIYLFGFSRGAFTARTLNGLVEYAGLPVFNEARGPVDAELLKREYGRLFEQTTGLFRQYTELDKGEANFSGRLAQKLKLYEQAQGMEVNRVIVEAIGVFDTVPAFGFWRNDDPDDHRLELYARRGYHAMAIDEQRNDFRLVRFGIPRARNQTLKEVWFAGAHADVGGGYYPILARRQPAPMPCGSAIGLEGVALHWMLKQFADDRLFAMDNLPAGDSRGKLHDELFDGSFSAIYSAAGIYRRQPNEKDFVHRSAIDRYEAGELPCRNVHREPDGIYRPVNLGETPAFNFRIEG</sequence>
<dbReference type="RefSeq" id="WP_160142102.1">
    <property type="nucleotide sequence ID" value="NZ_UWPJ01000005.1"/>
</dbReference>